<evidence type="ECO:0000256" key="11">
    <source>
        <dbReference type="SAM" id="Phobius"/>
    </source>
</evidence>
<evidence type="ECO:0000313" key="12">
    <source>
        <dbReference type="EMBL" id="CAH2238805.1"/>
    </source>
</evidence>
<comment type="subunit">
    <text evidence="10">Interacts (via lumenal domain) with lysosomal protein MFSD1; the interaction starts while both proteins are still in the endoplasmic reticulum and is required for stabilization of MFSD1 in lysosomes but has no direct effect on its targeting to lysosomes or transporter activity.</text>
</comment>
<evidence type="ECO:0000256" key="5">
    <source>
        <dbReference type="ARBA" id="ARBA00023136"/>
    </source>
</evidence>
<evidence type="ECO:0000256" key="6">
    <source>
        <dbReference type="ARBA" id="ARBA00023180"/>
    </source>
</evidence>
<dbReference type="Proteomes" id="UP000838756">
    <property type="component" value="Unassembled WGS sequence"/>
</dbReference>
<evidence type="ECO:0000256" key="3">
    <source>
        <dbReference type="ARBA" id="ARBA00022729"/>
    </source>
</evidence>
<keyword evidence="5 11" id="KW-0472">Membrane</keyword>
<dbReference type="Pfam" id="PF15065">
    <property type="entry name" value="NCU-G1"/>
    <property type="match status" value="1"/>
</dbReference>
<dbReference type="InterPro" id="IPR029382">
    <property type="entry name" value="NCU-G1"/>
</dbReference>
<dbReference type="AlphaFoldDB" id="A0A8S4RPW8"/>
<reference evidence="12" key="1">
    <citation type="submission" date="2022-03" db="EMBL/GenBank/DDBJ databases">
        <authorList>
            <person name="Lindestad O."/>
        </authorList>
    </citation>
    <scope>NUCLEOTIDE SEQUENCE</scope>
</reference>
<comment type="function">
    <text evidence="8">Required to protect lysosomal transporter MFSD1 from lysosomal proteolysis and for MFSD1 lysosomal localization.</text>
</comment>
<keyword evidence="13" id="KW-1185">Reference proteome</keyword>
<evidence type="ECO:0000313" key="13">
    <source>
        <dbReference type="Proteomes" id="UP000838756"/>
    </source>
</evidence>
<evidence type="ECO:0000256" key="1">
    <source>
        <dbReference type="ARBA" id="ARBA00010599"/>
    </source>
</evidence>
<comment type="similarity">
    <text evidence="1">Belongs to the GLMP family.</text>
</comment>
<keyword evidence="6" id="KW-0325">Glycoprotein</keyword>
<proteinExistence type="inferred from homology"/>
<keyword evidence="3" id="KW-0732">Signal</keyword>
<name>A0A8S4RPW8_9NEOP</name>
<evidence type="ECO:0000256" key="4">
    <source>
        <dbReference type="ARBA" id="ARBA00022989"/>
    </source>
</evidence>
<evidence type="ECO:0000256" key="9">
    <source>
        <dbReference type="ARBA" id="ARBA00024189"/>
    </source>
</evidence>
<dbReference type="PANTHER" id="PTHR31981">
    <property type="entry name" value="GLYCOSYLATED LYSOSOMAL MEMBRANE PROTEIN"/>
    <property type="match status" value="1"/>
</dbReference>
<keyword evidence="7" id="KW-0458">Lysosome</keyword>
<evidence type="ECO:0000256" key="10">
    <source>
        <dbReference type="ARBA" id="ARBA00044960"/>
    </source>
</evidence>
<sequence length="386" mass="43161">MALLSLAVAHDRKISSVINPGCPQCSDNTTLVYVKCEGASDTIHQIWDFTRGIPTVIFAVAGLNSTLTITWVLEDPKTFELSEAPSYSFAVALDKLYEYNDLDDNGHYDPKLPHHIYDLDHLTWHRNESNITDKEAMVRLYANLYNENTADFGTIWIKLDLLPYKDYAAELPHLIHTANSTLFDVSLANLSRSCGYNASRYALRLLLASTDAASQTMHLTVRKSLDDEHTPGVFEVIEIKTPALYDEEVGGYLQFRPVGYVQPERGVASSTVAHFSYFNRTNLASNSTLKRFYDEYAKAKLLVQTMVVSFGEGGDGYYAQHNYTAWSFAAGYGLPPAESVSWFVVLVLSLGLGVPVMMTSLCVAFAMVRRRGQPASRIRFDNEDDD</sequence>
<accession>A0A8S4RPW8</accession>
<protein>
    <submittedName>
        <fullName evidence="12">Jg7739 protein</fullName>
    </submittedName>
</protein>
<dbReference type="EMBL" id="CAKXAJ010025393">
    <property type="protein sequence ID" value="CAH2238805.1"/>
    <property type="molecule type" value="Genomic_DNA"/>
</dbReference>
<gene>
    <name evidence="12" type="primary">jg7739</name>
    <name evidence="12" type="ORF">PAEG_LOCUS15845</name>
</gene>
<dbReference type="OrthoDB" id="6264340at2759"/>
<evidence type="ECO:0000256" key="2">
    <source>
        <dbReference type="ARBA" id="ARBA00022692"/>
    </source>
</evidence>
<keyword evidence="2 11" id="KW-0812">Transmembrane</keyword>
<evidence type="ECO:0000256" key="8">
    <source>
        <dbReference type="ARBA" id="ARBA00024176"/>
    </source>
</evidence>
<comment type="subcellular location">
    <subcellularLocation>
        <location evidence="9">Lysosome membrane</location>
        <topology evidence="9">Single-pass type I membrane protein</topology>
        <orientation evidence="9">Lumenal side</orientation>
    </subcellularLocation>
</comment>
<keyword evidence="4 11" id="KW-1133">Transmembrane helix</keyword>
<dbReference type="PANTHER" id="PTHR31981:SF1">
    <property type="entry name" value="GLYCOSYLATED LYSOSOMAL MEMBRANE PROTEIN"/>
    <property type="match status" value="1"/>
</dbReference>
<organism evidence="12 13">
    <name type="scientific">Pararge aegeria aegeria</name>
    <dbReference type="NCBI Taxonomy" id="348720"/>
    <lineage>
        <taxon>Eukaryota</taxon>
        <taxon>Metazoa</taxon>
        <taxon>Ecdysozoa</taxon>
        <taxon>Arthropoda</taxon>
        <taxon>Hexapoda</taxon>
        <taxon>Insecta</taxon>
        <taxon>Pterygota</taxon>
        <taxon>Neoptera</taxon>
        <taxon>Endopterygota</taxon>
        <taxon>Lepidoptera</taxon>
        <taxon>Glossata</taxon>
        <taxon>Ditrysia</taxon>
        <taxon>Papilionoidea</taxon>
        <taxon>Nymphalidae</taxon>
        <taxon>Satyrinae</taxon>
        <taxon>Satyrini</taxon>
        <taxon>Parargina</taxon>
        <taxon>Pararge</taxon>
    </lineage>
</organism>
<feature type="transmembrane region" description="Helical" evidence="11">
    <location>
        <begin position="342"/>
        <end position="368"/>
    </location>
</feature>
<dbReference type="GO" id="GO:0005765">
    <property type="term" value="C:lysosomal membrane"/>
    <property type="evidence" value="ECO:0007669"/>
    <property type="project" value="UniProtKB-SubCell"/>
</dbReference>
<evidence type="ECO:0000256" key="7">
    <source>
        <dbReference type="ARBA" id="ARBA00023228"/>
    </source>
</evidence>
<comment type="caution">
    <text evidence="12">The sequence shown here is derived from an EMBL/GenBank/DDBJ whole genome shotgun (WGS) entry which is preliminary data.</text>
</comment>